<dbReference type="SMART" id="SM00530">
    <property type="entry name" value="HTH_XRE"/>
    <property type="match status" value="1"/>
</dbReference>
<protein>
    <submittedName>
        <fullName evidence="3">Helix-turn-helix domain-containing protein</fullName>
    </submittedName>
</protein>
<feature type="region of interest" description="Disordered" evidence="1">
    <location>
        <begin position="69"/>
        <end position="113"/>
    </location>
</feature>
<dbReference type="Pfam" id="PF01381">
    <property type="entry name" value="HTH_3"/>
    <property type="match status" value="1"/>
</dbReference>
<organism evidence="3 4">
    <name type="scientific">Hymenobacter telluris</name>
    <dbReference type="NCBI Taxonomy" id="2816474"/>
    <lineage>
        <taxon>Bacteria</taxon>
        <taxon>Pseudomonadati</taxon>
        <taxon>Bacteroidota</taxon>
        <taxon>Cytophagia</taxon>
        <taxon>Cytophagales</taxon>
        <taxon>Hymenobacteraceae</taxon>
        <taxon>Hymenobacter</taxon>
    </lineage>
</organism>
<dbReference type="RefSeq" id="WP_206983703.1">
    <property type="nucleotide sequence ID" value="NZ_JAFLQZ010000004.1"/>
</dbReference>
<dbReference type="GO" id="GO:0003677">
    <property type="term" value="F:DNA binding"/>
    <property type="evidence" value="ECO:0007669"/>
    <property type="project" value="InterPro"/>
</dbReference>
<feature type="region of interest" description="Disordered" evidence="1">
    <location>
        <begin position="151"/>
        <end position="209"/>
    </location>
</feature>
<evidence type="ECO:0000313" key="4">
    <source>
        <dbReference type="Proteomes" id="UP000664144"/>
    </source>
</evidence>
<feature type="domain" description="HTH cro/C1-type" evidence="2">
    <location>
        <begin position="5"/>
        <end position="60"/>
    </location>
</feature>
<feature type="compositionally biased region" description="Low complexity" evidence="1">
    <location>
        <begin position="176"/>
        <end position="190"/>
    </location>
</feature>
<dbReference type="SUPFAM" id="SSF47413">
    <property type="entry name" value="lambda repressor-like DNA-binding domains"/>
    <property type="match status" value="1"/>
</dbReference>
<dbReference type="PROSITE" id="PS50943">
    <property type="entry name" value="HTH_CROC1"/>
    <property type="match status" value="1"/>
</dbReference>
<accession>A0A939JD23</accession>
<dbReference type="Gene3D" id="1.10.260.40">
    <property type="entry name" value="lambda repressor-like DNA-binding domains"/>
    <property type="match status" value="1"/>
</dbReference>
<feature type="compositionally biased region" description="Pro residues" evidence="1">
    <location>
        <begin position="71"/>
        <end position="82"/>
    </location>
</feature>
<dbReference type="Proteomes" id="UP000664144">
    <property type="component" value="Unassembled WGS sequence"/>
</dbReference>
<comment type="caution">
    <text evidence="3">The sequence shown here is derived from an EMBL/GenBank/DDBJ whole genome shotgun (WGS) entry which is preliminary data.</text>
</comment>
<dbReference type="EMBL" id="JAFLQZ010000004">
    <property type="protein sequence ID" value="MBO0357897.1"/>
    <property type="molecule type" value="Genomic_DNA"/>
</dbReference>
<proteinExistence type="predicted"/>
<reference evidence="3" key="1">
    <citation type="submission" date="2021-03" db="EMBL/GenBank/DDBJ databases">
        <authorList>
            <person name="Kim M.K."/>
        </authorList>
    </citation>
    <scope>NUCLEOTIDE SEQUENCE</scope>
    <source>
        <strain evidence="3">BT186</strain>
    </source>
</reference>
<dbReference type="AlphaFoldDB" id="A0A939JD23"/>
<dbReference type="InterPro" id="IPR010982">
    <property type="entry name" value="Lambda_DNA-bd_dom_sf"/>
</dbReference>
<name>A0A939JD23_9BACT</name>
<evidence type="ECO:0000259" key="2">
    <source>
        <dbReference type="PROSITE" id="PS50943"/>
    </source>
</evidence>
<gene>
    <name evidence="3" type="ORF">J0X19_08070</name>
</gene>
<keyword evidence="4" id="KW-1185">Reference proteome</keyword>
<dbReference type="InterPro" id="IPR001387">
    <property type="entry name" value="Cro/C1-type_HTH"/>
</dbReference>
<evidence type="ECO:0000313" key="3">
    <source>
        <dbReference type="EMBL" id="MBO0357897.1"/>
    </source>
</evidence>
<evidence type="ECO:0000256" key="1">
    <source>
        <dbReference type="SAM" id="MobiDB-lite"/>
    </source>
</evidence>
<dbReference type="CDD" id="cd00093">
    <property type="entry name" value="HTH_XRE"/>
    <property type="match status" value="1"/>
</dbReference>
<sequence>MVDRIREILSARQLTPTQFADTIGVARPIVSHILSGRNKPSLEVVQKIVDAFPDVSLAWLLKGIGSMTTPEVPPAAPTPAPTPSATKRLSTKTPETARPALSREQTTRQPVTSAVAPTAAVFEANSGVIHSAAPGQEVVSGALVNAEPGAASIPGPSKAASTEPKPAATVEATPVSDNSISTNTSDTIAAPGTIGAERRNSSDATGPSVAQPFLQANKAIRRIVIFYQDGTFTDYQPENV</sequence>